<organism evidence="5 6">
    <name type="scientific">Dispira parvispora</name>
    <dbReference type="NCBI Taxonomy" id="1520584"/>
    <lineage>
        <taxon>Eukaryota</taxon>
        <taxon>Fungi</taxon>
        <taxon>Fungi incertae sedis</taxon>
        <taxon>Zoopagomycota</taxon>
        <taxon>Kickxellomycotina</taxon>
        <taxon>Dimargaritomycetes</taxon>
        <taxon>Dimargaritales</taxon>
        <taxon>Dimargaritaceae</taxon>
        <taxon>Dispira</taxon>
    </lineage>
</organism>
<evidence type="ECO:0000256" key="3">
    <source>
        <dbReference type="SAM" id="MobiDB-lite"/>
    </source>
</evidence>
<dbReference type="PANTHER" id="PTHR22746:SF10">
    <property type="entry name" value="GUANINE NUCLEOTIDE EXCHANGE FACTOR SUBUNIT RIC1"/>
    <property type="match status" value="1"/>
</dbReference>
<protein>
    <submittedName>
        <fullName evidence="5">WD40 repeat protein</fullName>
    </submittedName>
</protein>
<dbReference type="InterPro" id="IPR036322">
    <property type="entry name" value="WD40_repeat_dom_sf"/>
</dbReference>
<evidence type="ECO:0000313" key="5">
    <source>
        <dbReference type="EMBL" id="KAJ1969339.1"/>
    </source>
</evidence>
<feature type="region of interest" description="Disordered" evidence="3">
    <location>
        <begin position="38"/>
        <end position="60"/>
    </location>
</feature>
<name>A0A9W8E5S2_9FUNG</name>
<dbReference type="OrthoDB" id="67540at2759"/>
<dbReference type="GO" id="GO:0034066">
    <property type="term" value="C:Ric1-Rgp1 guanyl-nucleotide exchange factor complex"/>
    <property type="evidence" value="ECO:0007669"/>
    <property type="project" value="InterPro"/>
</dbReference>
<dbReference type="InterPro" id="IPR009771">
    <property type="entry name" value="RIC1_C"/>
</dbReference>
<dbReference type="SUPFAM" id="SSF50978">
    <property type="entry name" value="WD40 repeat-like"/>
    <property type="match status" value="1"/>
</dbReference>
<feature type="region of interest" description="Disordered" evidence="3">
    <location>
        <begin position="916"/>
        <end position="943"/>
    </location>
</feature>
<evidence type="ECO:0000259" key="4">
    <source>
        <dbReference type="Pfam" id="PF07064"/>
    </source>
</evidence>
<feature type="compositionally biased region" description="Basic and acidic residues" evidence="3">
    <location>
        <begin position="916"/>
        <end position="926"/>
    </location>
</feature>
<comment type="caution">
    <text evidence="5">The sequence shown here is derived from an EMBL/GenBank/DDBJ whole genome shotgun (WGS) entry which is preliminary data.</text>
</comment>
<sequence>MYWRFASPKVIPLDVGLPAPHHQRNPWPQFPHAGLSSSFQADHGTTETTENHQTTHALDVPGGPSRPILKAVVSPDDQFLLAMTVGDVYLWSLQPLALLAVECMSIKLAQQMGPFLDVVWRPKLGTERYEFAIVTAHGYLRRYWVMQTARTAYQYQFRNAHYFVPGPGEEQGITVHTIRIMHSLAFTKVHSQYSLAATEEDVLIVTHHPHSGLAQVRWDSTWEETSKGSFSEISSGVRADAFYPMERLPWLTTTNGFIRLMVRDPWADIWCWVSDHDKICLVKYQPPAMTNHSPIESKTDRGGEWIGTGTLLPISGKSSPGIISTLAMNPSFSLTAVGTTQGEIHMYQYHAGRHALHYLYKVTLVTLTDPLNGAEADTPPASPIRPATGHTVTTLTWSKEGLVLTATTHNGTAYLISVYGSIMDRFTITAVINSGLPNSLDLEKVAAVVPVNACPFWIAGGTDLIIPLTWLPDGPKTTPGGDREKFDVSWNIPSNLSILLAVPFVKSLAATQPSLLHHRQLVLQGSRQIVMGYPQRYEQLKLPSDPGNTSGHSDSWISRLDRLVLDPGASEGWSLLYSASPAEDVQSRHRAQPTESNVNPDLAWHVVNYPSHYLSTNWPVSLTAVDGSGRYLAIAGRRGFAIYSQVSQRWKLFRNQSIEQSFQCQGGMAWYEHWLVVAVKVEPNDVSLHKEDTANPVINATPSLARPLGAGVDVDGKSTGTGQPSCNTLRTALKSRGSPILQGKYELRVYTRKKPLDDQNMVFRTALSVPPLRVHTQPGYVLVLDLDGHVHEYAVSHPSTGAQQSQRSTARYARSRSTSSPVEGNNLSIHTHDVRADLDTGGYPIPSTSDTIMLTHRRQWNLNSVSPALWQIRGFHRGFHYHSGTHYGEHWTALPTLTVQVGGDLFSLMLKARPVESEPVPSKDESALATTSSTAGSPPQSPTVRQVLTASSLLLARQVEFFVPSTLVFTPRTAVAWVYSYDSGEEISRIGASDQRTARLDPRLETDLGGSFSNIRDGLVNGTTSSGTTSSSRQAGLSLVMVWPSDTLSMDGDSEFQSKGSRRDSGLMIERVPASVDFYPLGVVDETGLTFGVEWAVDNPGAIHLNSWGQQLAAGDQGQTLLHLSRKTQLVVHWVTQYALAHHLVEDAQNYLAYFEPYVYFPHILELLVHITVEQEADSLNPDDPNALLPDVIRLVNVYEACRLDVVAHCARKSEVSLWRYLFHAVGGPQHFFNECLSQGKLRIAAESLIIMQTLLPLETGTECVLRLLKAAVQVQDRELCVEVVKFLSTISTSDPELLAIAQAIGIPAGLDF</sequence>
<dbReference type="GO" id="GO:0005829">
    <property type="term" value="C:cytosol"/>
    <property type="evidence" value="ECO:0007669"/>
    <property type="project" value="TreeGrafter"/>
</dbReference>
<evidence type="ECO:0000256" key="2">
    <source>
        <dbReference type="ARBA" id="ARBA00023136"/>
    </source>
</evidence>
<proteinExistence type="predicted"/>
<keyword evidence="2" id="KW-0472">Membrane</keyword>
<dbReference type="Pfam" id="PF07064">
    <property type="entry name" value="RIC1"/>
    <property type="match status" value="1"/>
</dbReference>
<feature type="domain" description="RIC1 C-terminal alpha solenoid region" evidence="4">
    <location>
        <begin position="1137"/>
        <end position="1297"/>
    </location>
</feature>
<evidence type="ECO:0000313" key="6">
    <source>
        <dbReference type="Proteomes" id="UP001150925"/>
    </source>
</evidence>
<dbReference type="GO" id="GO:0042147">
    <property type="term" value="P:retrograde transport, endosome to Golgi"/>
    <property type="evidence" value="ECO:0007669"/>
    <property type="project" value="TreeGrafter"/>
</dbReference>
<dbReference type="GO" id="GO:0006886">
    <property type="term" value="P:intracellular protein transport"/>
    <property type="evidence" value="ECO:0007669"/>
    <property type="project" value="InterPro"/>
</dbReference>
<reference evidence="5" key="1">
    <citation type="submission" date="2022-07" db="EMBL/GenBank/DDBJ databases">
        <title>Phylogenomic reconstructions and comparative analyses of Kickxellomycotina fungi.</title>
        <authorList>
            <person name="Reynolds N.K."/>
            <person name="Stajich J.E."/>
            <person name="Barry K."/>
            <person name="Grigoriev I.V."/>
            <person name="Crous P."/>
            <person name="Smith M.E."/>
        </authorList>
    </citation>
    <scope>NUCLEOTIDE SEQUENCE</scope>
    <source>
        <strain evidence="5">RSA 1196</strain>
    </source>
</reference>
<feature type="compositionally biased region" description="Low complexity" evidence="3">
    <location>
        <begin position="802"/>
        <end position="820"/>
    </location>
</feature>
<feature type="compositionally biased region" description="Low complexity" evidence="3">
    <location>
        <begin position="46"/>
        <end position="56"/>
    </location>
</feature>
<dbReference type="InterPro" id="IPR040096">
    <property type="entry name" value="Ric1"/>
</dbReference>
<evidence type="ECO:0000256" key="1">
    <source>
        <dbReference type="ARBA" id="ARBA00004370"/>
    </source>
</evidence>
<feature type="region of interest" description="Disordered" evidence="3">
    <location>
        <begin position="796"/>
        <end position="827"/>
    </location>
</feature>
<comment type="subcellular location">
    <subcellularLocation>
        <location evidence="1">Membrane</location>
    </subcellularLocation>
</comment>
<dbReference type="GO" id="GO:0000139">
    <property type="term" value="C:Golgi membrane"/>
    <property type="evidence" value="ECO:0007669"/>
    <property type="project" value="TreeGrafter"/>
</dbReference>
<dbReference type="EMBL" id="JANBPY010000069">
    <property type="protein sequence ID" value="KAJ1969339.1"/>
    <property type="molecule type" value="Genomic_DNA"/>
</dbReference>
<dbReference type="PANTHER" id="PTHR22746">
    <property type="entry name" value="RAB6A-GEF COMPLEX PARTNER PROTEIN 1"/>
    <property type="match status" value="1"/>
</dbReference>
<keyword evidence="6" id="KW-1185">Reference proteome</keyword>
<feature type="compositionally biased region" description="Low complexity" evidence="3">
    <location>
        <begin position="927"/>
        <end position="938"/>
    </location>
</feature>
<gene>
    <name evidence="5" type="primary">RIC1</name>
    <name evidence="5" type="ORF">IWQ62_000689</name>
</gene>
<accession>A0A9W8E5S2</accession>
<dbReference type="Proteomes" id="UP001150925">
    <property type="component" value="Unassembled WGS sequence"/>
</dbReference>